<dbReference type="AlphaFoldDB" id="A0A0V0ZC52"/>
<protein>
    <submittedName>
        <fullName evidence="1">Uncharacterized protein</fullName>
    </submittedName>
</protein>
<accession>A0A0V0ZC52</accession>
<sequence>MQFLREPLLLKIQALIGLFPPRNTLANIFAHDGPLVWDDVKMRVEIIPCVLQMKKAFWKREEKKVGVEFETILIH</sequence>
<organism evidence="1 2">
    <name type="scientific">Trichinella patagoniensis</name>
    <dbReference type="NCBI Taxonomy" id="990121"/>
    <lineage>
        <taxon>Eukaryota</taxon>
        <taxon>Metazoa</taxon>
        <taxon>Ecdysozoa</taxon>
        <taxon>Nematoda</taxon>
        <taxon>Enoplea</taxon>
        <taxon>Dorylaimia</taxon>
        <taxon>Trichinellida</taxon>
        <taxon>Trichinellidae</taxon>
        <taxon>Trichinella</taxon>
    </lineage>
</organism>
<gene>
    <name evidence="1" type="ORF">T12_11066</name>
</gene>
<dbReference type="Proteomes" id="UP000054783">
    <property type="component" value="Unassembled WGS sequence"/>
</dbReference>
<evidence type="ECO:0000313" key="1">
    <source>
        <dbReference type="EMBL" id="KRY09948.1"/>
    </source>
</evidence>
<keyword evidence="2" id="KW-1185">Reference proteome</keyword>
<proteinExistence type="predicted"/>
<reference evidence="1 2" key="1">
    <citation type="submission" date="2015-01" db="EMBL/GenBank/DDBJ databases">
        <title>Evolution of Trichinella species and genotypes.</title>
        <authorList>
            <person name="Korhonen P.K."/>
            <person name="Edoardo P."/>
            <person name="Giuseppe L.R."/>
            <person name="Gasser R.B."/>
        </authorList>
    </citation>
    <scope>NUCLEOTIDE SEQUENCE [LARGE SCALE GENOMIC DNA]</scope>
    <source>
        <strain evidence="1">ISS2496</strain>
    </source>
</reference>
<dbReference type="EMBL" id="JYDQ01000250">
    <property type="protein sequence ID" value="KRY09948.1"/>
    <property type="molecule type" value="Genomic_DNA"/>
</dbReference>
<name>A0A0V0ZC52_9BILA</name>
<evidence type="ECO:0000313" key="2">
    <source>
        <dbReference type="Proteomes" id="UP000054783"/>
    </source>
</evidence>
<comment type="caution">
    <text evidence="1">The sequence shown here is derived from an EMBL/GenBank/DDBJ whole genome shotgun (WGS) entry which is preliminary data.</text>
</comment>